<evidence type="ECO:0008006" key="3">
    <source>
        <dbReference type="Google" id="ProtNLM"/>
    </source>
</evidence>
<dbReference type="SUPFAM" id="SSF54909">
    <property type="entry name" value="Dimeric alpha+beta barrel"/>
    <property type="match status" value="1"/>
</dbReference>
<dbReference type="Gene3D" id="3.30.70.100">
    <property type="match status" value="2"/>
</dbReference>
<comment type="caution">
    <text evidence="1">The sequence shown here is derived from an EMBL/GenBank/DDBJ whole genome shotgun (WGS) entry which is preliminary data.</text>
</comment>
<gene>
    <name evidence="1" type="ORF">UK15_37705</name>
</gene>
<protein>
    <recommendedName>
        <fullName evidence="3">Antibiotic biosynthesis monooxygenase</fullName>
    </recommendedName>
</protein>
<dbReference type="EMBL" id="JYJH01000062">
    <property type="protein sequence ID" value="KJK34048.1"/>
    <property type="molecule type" value="Genomic_DNA"/>
</dbReference>
<dbReference type="AlphaFoldDB" id="A0A0M2GGR1"/>
<dbReference type="Proteomes" id="UP000034786">
    <property type="component" value="Unassembled WGS sequence"/>
</dbReference>
<accession>A0A0M2GGR1</accession>
<evidence type="ECO:0000313" key="1">
    <source>
        <dbReference type="EMBL" id="KJK34048.1"/>
    </source>
</evidence>
<evidence type="ECO:0000313" key="2">
    <source>
        <dbReference type="Proteomes" id="UP000034786"/>
    </source>
</evidence>
<sequence length="165" mass="18386">MSGVMDVWENTRLPTAYLSRYCLEGSDGRTILNYAQWTNSDAHRAFAANPQNQQTLGSAIQGLFTAGPPGRYRLYRSIALREAAVRYFTTASYDIEDSETARELADTLATRSVAAAPTALIAEHFHISEDGQRLYVLSAHEAEPDETNPCFRPYRGLARRRPVAT</sequence>
<dbReference type="InterPro" id="IPR011008">
    <property type="entry name" value="Dimeric_a/b-barrel"/>
</dbReference>
<organism evidence="1 2">
    <name type="scientific">Streptomyces variegatus</name>
    <dbReference type="NCBI Taxonomy" id="284040"/>
    <lineage>
        <taxon>Bacteria</taxon>
        <taxon>Bacillati</taxon>
        <taxon>Actinomycetota</taxon>
        <taxon>Actinomycetes</taxon>
        <taxon>Kitasatosporales</taxon>
        <taxon>Streptomycetaceae</taxon>
        <taxon>Streptomyces</taxon>
    </lineage>
</organism>
<reference evidence="2" key="1">
    <citation type="submission" date="2015-02" db="EMBL/GenBank/DDBJ databases">
        <authorList>
            <person name="Ju K.-S."/>
            <person name="Doroghazi J.R."/>
            <person name="Metcalf W."/>
        </authorList>
    </citation>
    <scope>NUCLEOTIDE SEQUENCE [LARGE SCALE GENOMIC DNA]</scope>
    <source>
        <strain evidence="2">NRRL B-16380</strain>
    </source>
</reference>
<proteinExistence type="predicted"/>
<name>A0A0M2GGR1_9ACTN</name>
<keyword evidence="2" id="KW-1185">Reference proteome</keyword>